<dbReference type="Pfam" id="PF09756">
    <property type="entry name" value="DDRGK"/>
    <property type="match status" value="1"/>
</dbReference>
<dbReference type="Proteomes" id="UP000887540">
    <property type="component" value="Unplaced"/>
</dbReference>
<keyword evidence="4 10" id="KW-0812">Transmembrane</keyword>
<evidence type="ECO:0000256" key="9">
    <source>
        <dbReference type="SAM" id="MobiDB-lite"/>
    </source>
</evidence>
<evidence type="ECO:0000256" key="7">
    <source>
        <dbReference type="ARBA" id="ARBA00022989"/>
    </source>
</evidence>
<evidence type="ECO:0000256" key="8">
    <source>
        <dbReference type="ARBA" id="ARBA00023136"/>
    </source>
</evidence>
<dbReference type="WBParaSite" id="ACRNAN_scaffold8618.g21564.t1">
    <property type="protein sequence ID" value="ACRNAN_scaffold8618.g21564.t1"/>
    <property type="gene ID" value="ACRNAN_scaffold8618.g21564"/>
</dbReference>
<evidence type="ECO:0000256" key="5">
    <source>
        <dbReference type="ARBA" id="ARBA00022786"/>
    </source>
</evidence>
<feature type="region of interest" description="Disordered" evidence="9">
    <location>
        <begin position="115"/>
        <end position="159"/>
    </location>
</feature>
<evidence type="ECO:0000313" key="11">
    <source>
        <dbReference type="Proteomes" id="UP000887540"/>
    </source>
</evidence>
<keyword evidence="7 10" id="KW-1133">Transmembrane helix</keyword>
<keyword evidence="5" id="KW-0833">Ubl conjugation pathway</keyword>
<keyword evidence="6" id="KW-0256">Endoplasmic reticulum</keyword>
<organism evidence="11 12">
    <name type="scientific">Acrobeloides nanus</name>
    <dbReference type="NCBI Taxonomy" id="290746"/>
    <lineage>
        <taxon>Eukaryota</taxon>
        <taxon>Metazoa</taxon>
        <taxon>Ecdysozoa</taxon>
        <taxon>Nematoda</taxon>
        <taxon>Chromadorea</taxon>
        <taxon>Rhabditida</taxon>
        <taxon>Tylenchina</taxon>
        <taxon>Cephalobomorpha</taxon>
        <taxon>Cephaloboidea</taxon>
        <taxon>Cephalobidae</taxon>
        <taxon>Acrobeloides</taxon>
    </lineage>
</organism>
<name>A0A914EIR3_9BILA</name>
<dbReference type="InterPro" id="IPR036388">
    <property type="entry name" value="WH-like_DNA-bd_sf"/>
</dbReference>
<feature type="transmembrane region" description="Helical" evidence="10">
    <location>
        <begin position="6"/>
        <end position="28"/>
    </location>
</feature>
<dbReference type="AlphaFoldDB" id="A0A914EIR3"/>
<dbReference type="InterPro" id="IPR036390">
    <property type="entry name" value="WH_DNA-bd_sf"/>
</dbReference>
<proteinExistence type="inferred from homology"/>
<dbReference type="SMART" id="SM01128">
    <property type="entry name" value="DDRGK"/>
    <property type="match status" value="1"/>
</dbReference>
<evidence type="ECO:0000256" key="3">
    <source>
        <dbReference type="ARBA" id="ARBA00018218"/>
    </source>
</evidence>
<dbReference type="SUPFAM" id="SSF46785">
    <property type="entry name" value="Winged helix' DNA-binding domain"/>
    <property type="match status" value="1"/>
</dbReference>
<comment type="similarity">
    <text evidence="2">Belongs to the DDRGK1 family.</text>
</comment>
<dbReference type="GO" id="GO:0005789">
    <property type="term" value="C:endoplasmic reticulum membrane"/>
    <property type="evidence" value="ECO:0007669"/>
    <property type="project" value="UniProtKB-SubCell"/>
</dbReference>
<evidence type="ECO:0000256" key="2">
    <source>
        <dbReference type="ARBA" id="ARBA00009829"/>
    </source>
</evidence>
<protein>
    <recommendedName>
        <fullName evidence="3">DDRGK domain-containing protein 1</fullName>
    </recommendedName>
</protein>
<evidence type="ECO:0000256" key="4">
    <source>
        <dbReference type="ARBA" id="ARBA00022692"/>
    </source>
</evidence>
<keyword evidence="8 10" id="KW-0472">Membrane</keyword>
<evidence type="ECO:0000256" key="10">
    <source>
        <dbReference type="SAM" id="Phobius"/>
    </source>
</evidence>
<sequence>MNVTFLVAVGFLSTVFVLIAVFVIKLYFDERAARRRRDAFIAMTSGEEEARNPNERGGRRRRVAEEDHLARAMLAEDEDELLDEDNLPEYAENKSIGKKKLAKLQAKAEKKAQFEAERQERQERKLQEEEKRKQYEEERRLEELEEQKRKEQEKAEREERERRELEEYLKLKEAFDVEDQGFEALDEEQSNNLIRDCIEYIKNSKIVNIDELASHFKLRVEEAIERLRYFVDNEMLTGVIDDRGKFIYISPDELQSVAKFINQRGRVSVQELVDYSNKLIKLDST</sequence>
<accession>A0A914EIR3</accession>
<dbReference type="GO" id="GO:0044389">
    <property type="term" value="F:ubiquitin-like protein ligase binding"/>
    <property type="evidence" value="ECO:0007669"/>
    <property type="project" value="TreeGrafter"/>
</dbReference>
<evidence type="ECO:0000256" key="1">
    <source>
        <dbReference type="ARBA" id="ARBA00004389"/>
    </source>
</evidence>
<keyword evidence="11" id="KW-1185">Reference proteome</keyword>
<dbReference type="InterPro" id="IPR019153">
    <property type="entry name" value="DDRGK_dom-contain"/>
</dbReference>
<reference evidence="12" key="1">
    <citation type="submission" date="2022-11" db="UniProtKB">
        <authorList>
            <consortium name="WormBaseParasite"/>
        </authorList>
    </citation>
    <scope>IDENTIFICATION</scope>
</reference>
<dbReference type="PANTHER" id="PTHR48176">
    <property type="entry name" value="DDRGK DOMAIN-CONTAINING PROTEIN 1"/>
    <property type="match status" value="1"/>
</dbReference>
<dbReference type="FunFam" id="1.10.10.10:FF:000143">
    <property type="entry name" value="DDRGK domain-containing protein 1"/>
    <property type="match status" value="1"/>
</dbReference>
<dbReference type="PANTHER" id="PTHR48176:SF1">
    <property type="entry name" value="DDRGK DOMAIN-CONTAINING PROTEIN 1"/>
    <property type="match status" value="1"/>
</dbReference>
<dbReference type="Gene3D" id="1.10.10.10">
    <property type="entry name" value="Winged helix-like DNA-binding domain superfamily/Winged helix DNA-binding domain"/>
    <property type="match status" value="1"/>
</dbReference>
<evidence type="ECO:0000313" key="12">
    <source>
        <dbReference type="WBParaSite" id="ACRNAN_scaffold8618.g21564.t1"/>
    </source>
</evidence>
<evidence type="ECO:0000256" key="6">
    <source>
        <dbReference type="ARBA" id="ARBA00022824"/>
    </source>
</evidence>
<comment type="subcellular location">
    <subcellularLocation>
        <location evidence="1">Endoplasmic reticulum membrane</location>
        <topology evidence="1">Single-pass membrane protein</topology>
    </subcellularLocation>
</comment>
<dbReference type="InterPro" id="IPR050899">
    <property type="entry name" value="DDRGK_domain-containing"/>
</dbReference>